<dbReference type="InterPro" id="IPR000014">
    <property type="entry name" value="PAS"/>
</dbReference>
<gene>
    <name evidence="13" type="ORF">GPICK_06665</name>
</gene>
<dbReference type="STRING" id="345632.GPICK_06665"/>
<feature type="coiled-coil region" evidence="9">
    <location>
        <begin position="6"/>
        <end position="40"/>
    </location>
</feature>
<dbReference type="Pfam" id="PF08448">
    <property type="entry name" value="PAS_4"/>
    <property type="match status" value="2"/>
</dbReference>
<evidence type="ECO:0000256" key="2">
    <source>
        <dbReference type="ARBA" id="ARBA00012438"/>
    </source>
</evidence>
<dbReference type="SUPFAM" id="SSF47384">
    <property type="entry name" value="Homodimeric domain of signal transducing histidine kinase"/>
    <property type="match status" value="1"/>
</dbReference>
<dbReference type="PANTHER" id="PTHR43065">
    <property type="entry name" value="SENSOR HISTIDINE KINASE"/>
    <property type="match status" value="1"/>
</dbReference>
<dbReference type="Gene3D" id="1.10.287.130">
    <property type="match status" value="1"/>
</dbReference>
<evidence type="ECO:0000256" key="8">
    <source>
        <dbReference type="ARBA" id="ARBA00023012"/>
    </source>
</evidence>
<keyword evidence="8" id="KW-0902">Two-component regulatory system</keyword>
<evidence type="ECO:0000313" key="13">
    <source>
        <dbReference type="EMBL" id="AJE03091.1"/>
    </source>
</evidence>
<dbReference type="InterPro" id="IPR005467">
    <property type="entry name" value="His_kinase_dom"/>
</dbReference>
<organism evidence="13 14">
    <name type="scientific">Geobacter pickeringii</name>
    <dbReference type="NCBI Taxonomy" id="345632"/>
    <lineage>
        <taxon>Bacteria</taxon>
        <taxon>Pseudomonadati</taxon>
        <taxon>Thermodesulfobacteriota</taxon>
        <taxon>Desulfuromonadia</taxon>
        <taxon>Geobacterales</taxon>
        <taxon>Geobacteraceae</taxon>
        <taxon>Geobacter</taxon>
    </lineage>
</organism>
<dbReference type="EC" id="2.7.13.3" evidence="2"/>
<evidence type="ECO:0000256" key="6">
    <source>
        <dbReference type="ARBA" id="ARBA00022777"/>
    </source>
</evidence>
<evidence type="ECO:0000256" key="7">
    <source>
        <dbReference type="ARBA" id="ARBA00022840"/>
    </source>
</evidence>
<dbReference type="KEGG" id="gpi:GPICK_06665"/>
<sequence length="637" mass="71964">MTPRELHEIEAHQAELEKTIEELRRSRQELEESRNKYALLYDFAPVGYFTFDRDGAIQSVNLFGGTLLGMERSLLINRRFEEFVADRDRFLFSKYLEKVFTGKGKETCRLLLATGRDEPQYVRIEAMGTESGAECLAVVMDITERRRAEQALSESEYNLSKAQSMTHVGSWSFNPDTAEVKGSAELLRIMRLRTEETTQESFAGVVHPEDLESVMEHLRLGIEHGRNYEIEHRLLFRDGTLRWVYTIVEPLVDSAGKVLMLYGTTQDITERKQVEVDLRNKTNELQAIFDSITDGITVYDHDGRIQHHNPMGPRLFPREIQSGKSCSELFHPETATLTHECPVERAIRGERAETSHVSVREGNKTQYVDITATTIKDALGEKNRALVFFRDVSKKRLQEMHLIQSEKMSSIGVLATGIAHEINNPLTSVAGYAEALLRRFRDEPALERDSRLDVFPRYLEVIVRESYRCKGIINHLLSFGRKSDGIAVMADMNAILLEILELLRHQPDYRRIDVVTTLKEDLPRVLGDPSGLRQVCMNLLVNAHQAIAGAGRVAVTTEIAGDTAISITIRDTGPGIAPDMLDRIWDPFFTTKEVGKGVGLGLALTFDIIKRHGGEIHAESRLGEGSLFTVILPACDR</sequence>
<protein>
    <recommendedName>
        <fullName evidence="2">histidine kinase</fullName>
        <ecNumber evidence="2">2.7.13.3</ecNumber>
    </recommendedName>
</protein>
<reference evidence="13 14" key="1">
    <citation type="journal article" date="2015" name="Genome Announc.">
        <title>Complete Genome of Geobacter pickeringii G13T, a Metal-Reducing Isolate from Sedimentary Kaolin Deposits.</title>
        <authorList>
            <person name="Badalamenti J.P."/>
            <person name="Bond D.R."/>
        </authorList>
    </citation>
    <scope>NUCLEOTIDE SEQUENCE [LARGE SCALE GENOMIC DNA]</scope>
    <source>
        <strain evidence="13 14">G13</strain>
    </source>
</reference>
<dbReference type="NCBIfam" id="TIGR00229">
    <property type="entry name" value="sensory_box"/>
    <property type="match status" value="3"/>
</dbReference>
<dbReference type="SMART" id="SM00388">
    <property type="entry name" value="HisKA"/>
    <property type="match status" value="1"/>
</dbReference>
<dbReference type="InterPro" id="IPR013656">
    <property type="entry name" value="PAS_4"/>
</dbReference>
<dbReference type="EMBL" id="CP009788">
    <property type="protein sequence ID" value="AJE03091.1"/>
    <property type="molecule type" value="Genomic_DNA"/>
</dbReference>
<dbReference type="PROSITE" id="PS50113">
    <property type="entry name" value="PAC"/>
    <property type="match status" value="1"/>
</dbReference>
<dbReference type="HOGENOM" id="CLU_000445_114_39_7"/>
<dbReference type="OrthoDB" id="5428263at2"/>
<dbReference type="SUPFAM" id="SSF55785">
    <property type="entry name" value="PYP-like sensor domain (PAS domain)"/>
    <property type="match status" value="3"/>
</dbReference>
<dbReference type="AlphaFoldDB" id="A0A0B5BGB7"/>
<dbReference type="Gene3D" id="2.10.70.100">
    <property type="match status" value="1"/>
</dbReference>
<dbReference type="Pfam" id="PF02518">
    <property type="entry name" value="HATPase_c"/>
    <property type="match status" value="1"/>
</dbReference>
<keyword evidence="4" id="KW-0808">Transferase</keyword>
<dbReference type="GO" id="GO:0005524">
    <property type="term" value="F:ATP binding"/>
    <property type="evidence" value="ECO:0007669"/>
    <property type="project" value="UniProtKB-KW"/>
</dbReference>
<keyword evidence="5" id="KW-0547">Nucleotide-binding</keyword>
<dbReference type="InterPro" id="IPR000700">
    <property type="entry name" value="PAS-assoc_C"/>
</dbReference>
<dbReference type="InterPro" id="IPR004358">
    <property type="entry name" value="Sig_transdc_His_kin-like_C"/>
</dbReference>
<dbReference type="InterPro" id="IPR003594">
    <property type="entry name" value="HATPase_dom"/>
</dbReference>
<evidence type="ECO:0000259" key="10">
    <source>
        <dbReference type="PROSITE" id="PS50109"/>
    </source>
</evidence>
<dbReference type="PANTHER" id="PTHR43065:SF10">
    <property type="entry name" value="PEROXIDE STRESS-ACTIVATED HISTIDINE KINASE MAK3"/>
    <property type="match status" value="1"/>
</dbReference>
<dbReference type="Pfam" id="PF08447">
    <property type="entry name" value="PAS_3"/>
    <property type="match status" value="1"/>
</dbReference>
<keyword evidence="9" id="KW-0175">Coiled coil</keyword>
<dbReference type="SUPFAM" id="SSF55874">
    <property type="entry name" value="ATPase domain of HSP90 chaperone/DNA topoisomerase II/histidine kinase"/>
    <property type="match status" value="1"/>
</dbReference>
<evidence type="ECO:0000256" key="3">
    <source>
        <dbReference type="ARBA" id="ARBA00022553"/>
    </source>
</evidence>
<feature type="domain" description="PAC" evidence="12">
    <location>
        <begin position="228"/>
        <end position="280"/>
    </location>
</feature>
<dbReference type="InterPro" id="IPR013655">
    <property type="entry name" value="PAS_fold_3"/>
</dbReference>
<evidence type="ECO:0000259" key="11">
    <source>
        <dbReference type="PROSITE" id="PS50112"/>
    </source>
</evidence>
<dbReference type="CDD" id="cd00130">
    <property type="entry name" value="PAS"/>
    <property type="match status" value="2"/>
</dbReference>
<dbReference type="Gene3D" id="3.30.450.20">
    <property type="entry name" value="PAS domain"/>
    <property type="match status" value="3"/>
</dbReference>
<name>A0A0B5BGB7_9BACT</name>
<dbReference type="GO" id="GO:0000155">
    <property type="term" value="F:phosphorelay sensor kinase activity"/>
    <property type="evidence" value="ECO:0007669"/>
    <property type="project" value="InterPro"/>
</dbReference>
<dbReference type="Proteomes" id="UP000057609">
    <property type="component" value="Chromosome"/>
</dbReference>
<evidence type="ECO:0000256" key="5">
    <source>
        <dbReference type="ARBA" id="ARBA00022741"/>
    </source>
</evidence>
<dbReference type="CDD" id="cd00082">
    <property type="entry name" value="HisKA"/>
    <property type="match status" value="1"/>
</dbReference>
<dbReference type="InterPro" id="IPR003661">
    <property type="entry name" value="HisK_dim/P_dom"/>
</dbReference>
<keyword evidence="14" id="KW-1185">Reference proteome</keyword>
<comment type="catalytic activity">
    <reaction evidence="1">
        <text>ATP + protein L-histidine = ADP + protein N-phospho-L-histidine.</text>
        <dbReference type="EC" id="2.7.13.3"/>
    </reaction>
</comment>
<accession>A0A0B5BGB7</accession>
<dbReference type="PROSITE" id="PS50112">
    <property type="entry name" value="PAS"/>
    <property type="match status" value="1"/>
</dbReference>
<dbReference type="Pfam" id="PF00512">
    <property type="entry name" value="HisKA"/>
    <property type="match status" value="1"/>
</dbReference>
<feature type="domain" description="Histidine kinase" evidence="10">
    <location>
        <begin position="417"/>
        <end position="636"/>
    </location>
</feature>
<feature type="domain" description="PAS" evidence="11">
    <location>
        <begin position="33"/>
        <end position="103"/>
    </location>
</feature>
<dbReference type="SMART" id="SM00091">
    <property type="entry name" value="PAS"/>
    <property type="match status" value="3"/>
</dbReference>
<dbReference type="InterPro" id="IPR036097">
    <property type="entry name" value="HisK_dim/P_sf"/>
</dbReference>
<keyword evidence="3" id="KW-0597">Phosphoprotein</keyword>
<dbReference type="RefSeq" id="WP_039741535.1">
    <property type="nucleotide sequence ID" value="NZ_CP009788.1"/>
</dbReference>
<evidence type="ECO:0000256" key="1">
    <source>
        <dbReference type="ARBA" id="ARBA00000085"/>
    </source>
</evidence>
<dbReference type="SMART" id="SM00086">
    <property type="entry name" value="PAC"/>
    <property type="match status" value="2"/>
</dbReference>
<dbReference type="InterPro" id="IPR036890">
    <property type="entry name" value="HATPase_C_sf"/>
</dbReference>
<evidence type="ECO:0000256" key="4">
    <source>
        <dbReference type="ARBA" id="ARBA00022679"/>
    </source>
</evidence>
<keyword evidence="7" id="KW-0067">ATP-binding</keyword>
<evidence type="ECO:0000256" key="9">
    <source>
        <dbReference type="SAM" id="Coils"/>
    </source>
</evidence>
<dbReference type="PROSITE" id="PS50109">
    <property type="entry name" value="HIS_KIN"/>
    <property type="match status" value="1"/>
</dbReference>
<evidence type="ECO:0000313" key="14">
    <source>
        <dbReference type="Proteomes" id="UP000057609"/>
    </source>
</evidence>
<keyword evidence="6 13" id="KW-0418">Kinase</keyword>
<dbReference type="InterPro" id="IPR001610">
    <property type="entry name" value="PAC"/>
</dbReference>
<dbReference type="Gene3D" id="3.30.565.10">
    <property type="entry name" value="Histidine kinase-like ATPase, C-terminal domain"/>
    <property type="match status" value="1"/>
</dbReference>
<dbReference type="SMART" id="SM00387">
    <property type="entry name" value="HATPase_c"/>
    <property type="match status" value="1"/>
</dbReference>
<dbReference type="PRINTS" id="PR00344">
    <property type="entry name" value="BCTRLSENSOR"/>
</dbReference>
<dbReference type="InterPro" id="IPR035965">
    <property type="entry name" value="PAS-like_dom_sf"/>
</dbReference>
<evidence type="ECO:0000259" key="12">
    <source>
        <dbReference type="PROSITE" id="PS50113"/>
    </source>
</evidence>
<proteinExistence type="predicted"/>